<dbReference type="EMBL" id="MU032353">
    <property type="protein sequence ID" value="KAF3760321.1"/>
    <property type="molecule type" value="Genomic_DNA"/>
</dbReference>
<reference evidence="3" key="1">
    <citation type="journal article" date="2020" name="Phytopathology">
        <title>Genome sequence of the chestnut blight fungus Cryphonectria parasitica EP155: A fundamental resource for an archetypical invasive plant pathogen.</title>
        <authorList>
            <person name="Crouch J.A."/>
            <person name="Dawe A."/>
            <person name="Aerts A."/>
            <person name="Barry K."/>
            <person name="Churchill A.C.L."/>
            <person name="Grimwood J."/>
            <person name="Hillman B."/>
            <person name="Milgroom M.G."/>
            <person name="Pangilinan J."/>
            <person name="Smith M."/>
            <person name="Salamov A."/>
            <person name="Schmutz J."/>
            <person name="Yadav J."/>
            <person name="Grigoriev I.V."/>
            <person name="Nuss D."/>
        </authorList>
    </citation>
    <scope>NUCLEOTIDE SEQUENCE</scope>
    <source>
        <strain evidence="3">EP155</strain>
    </source>
</reference>
<dbReference type="RefSeq" id="XP_040771300.1">
    <property type="nucleotide sequence ID" value="XM_040925925.1"/>
</dbReference>
<accession>A0A9P4XSX8</accession>
<sequence length="220" mass="24585">MAFLFSHLCSSTAAAAIRRCTPRSESQKELELLSSRRTSCTTCTKNWSFHRIKTIILSYLRPKLLRSENPYPPTCWSDETCPRGPDRFSTLRASPDGSDAGLLVLELSPSSLSPTVDEASPPLCRYDHAMQGHTMAQLEQTVQAIQENGVEPEPCAGYRLAEVLLRRYQMDGEQADVVAGECGRPRLLLFRDSDSYPSRQAKRVEPGDEDGYFVGWNPPD</sequence>
<organism evidence="3 4">
    <name type="scientific">Cryphonectria parasitica (strain ATCC 38755 / EP155)</name>
    <dbReference type="NCBI Taxonomy" id="660469"/>
    <lineage>
        <taxon>Eukaryota</taxon>
        <taxon>Fungi</taxon>
        <taxon>Dikarya</taxon>
        <taxon>Ascomycota</taxon>
        <taxon>Pezizomycotina</taxon>
        <taxon>Sordariomycetes</taxon>
        <taxon>Sordariomycetidae</taxon>
        <taxon>Diaporthales</taxon>
        <taxon>Cryphonectriaceae</taxon>
        <taxon>Cryphonectria-Endothia species complex</taxon>
        <taxon>Cryphonectria</taxon>
    </lineage>
</organism>
<name>A0A9P4XSX8_CRYP1</name>
<gene>
    <name evidence="3" type="ORF">M406DRAFT_75984</name>
</gene>
<proteinExistence type="predicted"/>
<evidence type="ECO:0000256" key="1">
    <source>
        <dbReference type="SAM" id="MobiDB-lite"/>
    </source>
</evidence>
<feature type="signal peptide" evidence="2">
    <location>
        <begin position="1"/>
        <end position="16"/>
    </location>
</feature>
<dbReference type="Proteomes" id="UP000803844">
    <property type="component" value="Unassembled WGS sequence"/>
</dbReference>
<keyword evidence="2" id="KW-0732">Signal</keyword>
<dbReference type="GeneID" id="63843054"/>
<feature type="chain" id="PRO_5040184827" evidence="2">
    <location>
        <begin position="17"/>
        <end position="220"/>
    </location>
</feature>
<protein>
    <submittedName>
        <fullName evidence="3">Uncharacterized protein</fullName>
    </submittedName>
</protein>
<evidence type="ECO:0000256" key="2">
    <source>
        <dbReference type="SAM" id="SignalP"/>
    </source>
</evidence>
<evidence type="ECO:0000313" key="4">
    <source>
        <dbReference type="Proteomes" id="UP000803844"/>
    </source>
</evidence>
<evidence type="ECO:0000313" key="3">
    <source>
        <dbReference type="EMBL" id="KAF3760321.1"/>
    </source>
</evidence>
<comment type="caution">
    <text evidence="3">The sequence shown here is derived from an EMBL/GenBank/DDBJ whole genome shotgun (WGS) entry which is preliminary data.</text>
</comment>
<keyword evidence="4" id="KW-1185">Reference proteome</keyword>
<dbReference type="AlphaFoldDB" id="A0A9P4XSX8"/>
<feature type="region of interest" description="Disordered" evidence="1">
    <location>
        <begin position="195"/>
        <end position="220"/>
    </location>
</feature>